<dbReference type="Pfam" id="PF08268">
    <property type="entry name" value="FBA_3"/>
    <property type="match status" value="1"/>
</dbReference>
<name>A0A9W3CW21_RAPSA</name>
<dbReference type="OrthoDB" id="1110775at2759"/>
<dbReference type="PANTHER" id="PTHR31111">
    <property type="entry name" value="BNAA05G37150D PROTEIN-RELATED"/>
    <property type="match status" value="1"/>
</dbReference>
<protein>
    <submittedName>
        <fullName evidence="3">F-box protein At1g47340-like</fullName>
    </submittedName>
</protein>
<accession>A0A9W3CW21</accession>
<evidence type="ECO:0000313" key="2">
    <source>
        <dbReference type="Proteomes" id="UP000504610"/>
    </source>
</evidence>
<dbReference type="Proteomes" id="UP000504610">
    <property type="component" value="Unplaced"/>
</dbReference>
<dbReference type="NCBIfam" id="TIGR01640">
    <property type="entry name" value="F_box_assoc_1"/>
    <property type="match status" value="1"/>
</dbReference>
<keyword evidence="2" id="KW-1185">Reference proteome</keyword>
<dbReference type="GeneID" id="108821389"/>
<dbReference type="SUPFAM" id="SSF50965">
    <property type="entry name" value="Galactose oxidase, central domain"/>
    <property type="match status" value="1"/>
</dbReference>
<dbReference type="InterPro" id="IPR013187">
    <property type="entry name" value="F-box-assoc_dom_typ3"/>
</dbReference>
<proteinExistence type="predicted"/>
<evidence type="ECO:0000313" key="3">
    <source>
        <dbReference type="RefSeq" id="XP_056855765.1"/>
    </source>
</evidence>
<sequence length="456" mass="54211">MEDLLFVKEFHVPVFEEKKPEKKTDEEWKLQHRQVCGLIRQWVDDNVLHHIETETDARSSFKDLFLTKSSSHPRLIFAIEEEGLRSIFSLAQGLSPYEKSSSSLVASPEFHMIFPTQDMQIHHHESRQFACGFASGLIYFYGLWTKRKVDDGVPVICNPKTGRYETLPYILRYRRSSSFFGFDPIDKQFKVLFMGHPCCCDDHRIMTLGTRGMRWRKIKFSLRVEIVSEGVCINGVLYYLGDMWDYKEVSEARSNYVIVCFDVRSEKFKFLYPESFCELINYKGKLGVVYYDDFTDDAIELRVWVLEDVKKQEWSKYSYTMRGDKLFPHYCSVVGVISTGEIVLSMTDYTSKQPFYIYYFNPERNTLRRVEIQGFGEYHKPSEKPSRVYVFLDDCSRFYTFVDHVENLNVSDPRLLKSSIYAPYVYKEEDEESEEEEYDDEKNIFRRFYGKKRRWR</sequence>
<dbReference type="KEGG" id="rsz:108821389"/>
<dbReference type="AlphaFoldDB" id="A0A9W3CW21"/>
<dbReference type="RefSeq" id="XP_056855765.1">
    <property type="nucleotide sequence ID" value="XM_056999785.1"/>
</dbReference>
<dbReference type="InterPro" id="IPR011043">
    <property type="entry name" value="Gal_Oxase/kelch_b-propeller"/>
</dbReference>
<evidence type="ECO:0000259" key="1">
    <source>
        <dbReference type="Pfam" id="PF08268"/>
    </source>
</evidence>
<reference evidence="3" key="1">
    <citation type="submission" date="2025-08" db="UniProtKB">
        <authorList>
            <consortium name="RefSeq"/>
        </authorList>
    </citation>
    <scope>IDENTIFICATION</scope>
    <source>
        <tissue evidence="3">Leaf</tissue>
    </source>
</reference>
<organism evidence="2 3">
    <name type="scientific">Raphanus sativus</name>
    <name type="common">Radish</name>
    <name type="synonym">Raphanus raphanistrum var. sativus</name>
    <dbReference type="NCBI Taxonomy" id="3726"/>
    <lineage>
        <taxon>Eukaryota</taxon>
        <taxon>Viridiplantae</taxon>
        <taxon>Streptophyta</taxon>
        <taxon>Embryophyta</taxon>
        <taxon>Tracheophyta</taxon>
        <taxon>Spermatophyta</taxon>
        <taxon>Magnoliopsida</taxon>
        <taxon>eudicotyledons</taxon>
        <taxon>Gunneridae</taxon>
        <taxon>Pentapetalae</taxon>
        <taxon>rosids</taxon>
        <taxon>malvids</taxon>
        <taxon>Brassicales</taxon>
        <taxon>Brassicaceae</taxon>
        <taxon>Brassiceae</taxon>
        <taxon>Raphanus</taxon>
    </lineage>
</organism>
<dbReference type="PANTHER" id="PTHR31111:SF63">
    <property type="entry name" value="F-BOX DOMAIN-CONTAINING PROTEIN"/>
    <property type="match status" value="1"/>
</dbReference>
<dbReference type="InterPro" id="IPR017451">
    <property type="entry name" value="F-box-assoc_interact_dom"/>
</dbReference>
<feature type="domain" description="F-box associated beta-propeller type 3" evidence="1">
    <location>
        <begin position="74"/>
        <end position="405"/>
    </location>
</feature>
<gene>
    <name evidence="3" type="primary">LOC108821389</name>
</gene>